<reference evidence="1 2" key="1">
    <citation type="submission" date="2018-05" db="EMBL/GenBank/DDBJ databases">
        <title>Genetic diversity of glacier-inhabiting Cryobacterium bacteria in China and description of Cryobacterium mengkeensis sp. nov. and Arthrobacter glacialis sp. nov.</title>
        <authorList>
            <person name="Liu Q."/>
            <person name="Xin Y.-H."/>
        </authorList>
    </citation>
    <scope>NUCLEOTIDE SEQUENCE [LARGE SCALE GENOMIC DNA]</scope>
    <source>
        <strain evidence="1 2">B7</strain>
    </source>
</reference>
<evidence type="ECO:0008006" key="3">
    <source>
        <dbReference type="Google" id="ProtNLM"/>
    </source>
</evidence>
<comment type="caution">
    <text evidence="1">The sequence shown here is derived from an EMBL/GenBank/DDBJ whole genome shotgun (WGS) entry which is preliminary data.</text>
</comment>
<dbReference type="Proteomes" id="UP000247980">
    <property type="component" value="Unassembled WGS sequence"/>
</dbReference>
<evidence type="ECO:0000313" key="2">
    <source>
        <dbReference type="Proteomes" id="UP000247980"/>
    </source>
</evidence>
<protein>
    <recommendedName>
        <fullName evidence="3">AbiEi antitoxin C-terminal domain-containing protein</fullName>
    </recommendedName>
</protein>
<gene>
    <name evidence="1" type="ORF">CVS30_17360</name>
</gene>
<dbReference type="OrthoDB" id="4802815at2"/>
<sequence>MSEIDVSTGTVLFVPGRLFTLAELHAMKIDGVLWPIIGDAFRPVTVTETVPLRAAALAYQIPPALLHRAALSQLSAAWVYGCAPPPKVVSLVQDHTGKSASLPPFSGCTLREVTLERFDLQSLGDTLVTSPLRTAVDIARTAPLGVARAVLLRLSQAATLNCPLGRIQQALGTARNIPGKIRGQALLEEMLKGPAAQ</sequence>
<dbReference type="RefSeq" id="WP_110486813.1">
    <property type="nucleotide sequence ID" value="NZ_QJVC01000030.1"/>
</dbReference>
<evidence type="ECO:0000313" key="1">
    <source>
        <dbReference type="EMBL" id="PYI37066.1"/>
    </source>
</evidence>
<dbReference type="EMBL" id="QJVC01000030">
    <property type="protein sequence ID" value="PYI37066.1"/>
    <property type="molecule type" value="Genomic_DNA"/>
</dbReference>
<keyword evidence="2" id="KW-1185">Reference proteome</keyword>
<name>A0A2V5JJ23_9MICC</name>
<proteinExistence type="predicted"/>
<accession>A0A2V5JJ23</accession>
<dbReference type="AlphaFoldDB" id="A0A2V5JJ23"/>
<organism evidence="1 2">
    <name type="scientific">Arthrobacter psychrolactophilus</name>
    <dbReference type="NCBI Taxonomy" id="92442"/>
    <lineage>
        <taxon>Bacteria</taxon>
        <taxon>Bacillati</taxon>
        <taxon>Actinomycetota</taxon>
        <taxon>Actinomycetes</taxon>
        <taxon>Micrococcales</taxon>
        <taxon>Micrococcaceae</taxon>
        <taxon>Arthrobacter</taxon>
    </lineage>
</organism>